<protein>
    <submittedName>
        <fullName evidence="1">Uncharacterized protein</fullName>
    </submittedName>
</protein>
<sequence>MSVCCCTHNKFSDPIYFYQMKKAFIDLGRKKHPFLSSNLFP</sequence>
<accession>A0A0A9BAM1</accession>
<proteinExistence type="predicted"/>
<reference evidence="1" key="1">
    <citation type="submission" date="2014-09" db="EMBL/GenBank/DDBJ databases">
        <authorList>
            <person name="Magalhaes I.L.F."/>
            <person name="Oliveira U."/>
            <person name="Santos F.R."/>
            <person name="Vidigal T.H.D.A."/>
            <person name="Brescovit A.D."/>
            <person name="Santos A.J."/>
        </authorList>
    </citation>
    <scope>NUCLEOTIDE SEQUENCE</scope>
    <source>
        <tissue evidence="1">Shoot tissue taken approximately 20 cm above the soil surface</tissue>
    </source>
</reference>
<dbReference type="AlphaFoldDB" id="A0A0A9BAM1"/>
<dbReference type="EMBL" id="GBRH01239635">
    <property type="protein sequence ID" value="JAD58260.1"/>
    <property type="molecule type" value="Transcribed_RNA"/>
</dbReference>
<reference evidence="1" key="2">
    <citation type="journal article" date="2015" name="Data Brief">
        <title>Shoot transcriptome of the giant reed, Arundo donax.</title>
        <authorList>
            <person name="Barrero R.A."/>
            <person name="Guerrero F.D."/>
            <person name="Moolhuijzen P."/>
            <person name="Goolsby J.A."/>
            <person name="Tidwell J."/>
            <person name="Bellgard S.E."/>
            <person name="Bellgard M.I."/>
        </authorList>
    </citation>
    <scope>NUCLEOTIDE SEQUENCE</scope>
    <source>
        <tissue evidence="1">Shoot tissue taken approximately 20 cm above the soil surface</tissue>
    </source>
</reference>
<organism evidence="1">
    <name type="scientific">Arundo donax</name>
    <name type="common">Giant reed</name>
    <name type="synonym">Donax arundinaceus</name>
    <dbReference type="NCBI Taxonomy" id="35708"/>
    <lineage>
        <taxon>Eukaryota</taxon>
        <taxon>Viridiplantae</taxon>
        <taxon>Streptophyta</taxon>
        <taxon>Embryophyta</taxon>
        <taxon>Tracheophyta</taxon>
        <taxon>Spermatophyta</taxon>
        <taxon>Magnoliopsida</taxon>
        <taxon>Liliopsida</taxon>
        <taxon>Poales</taxon>
        <taxon>Poaceae</taxon>
        <taxon>PACMAD clade</taxon>
        <taxon>Arundinoideae</taxon>
        <taxon>Arundineae</taxon>
        <taxon>Arundo</taxon>
    </lineage>
</organism>
<name>A0A0A9BAM1_ARUDO</name>
<evidence type="ECO:0000313" key="1">
    <source>
        <dbReference type="EMBL" id="JAD58260.1"/>
    </source>
</evidence>